<reference evidence="2 3" key="1">
    <citation type="submission" date="2011-08" db="EMBL/GenBank/DDBJ databases">
        <title>The Genome Sequence of Alistipes indistinctus YIT 12060.</title>
        <authorList>
            <consortium name="The Broad Institute Genome Sequencing Platform"/>
            <person name="Earl A."/>
            <person name="Ward D."/>
            <person name="Feldgarden M."/>
            <person name="Gevers D."/>
            <person name="Morotomi M."/>
            <person name="Young S.K."/>
            <person name="Zeng Q."/>
            <person name="Gargeya S."/>
            <person name="Fitzgerald M."/>
            <person name="Haas B."/>
            <person name="Abouelleil A."/>
            <person name="Alvarado L."/>
            <person name="Arachchi H.M."/>
            <person name="Berlin A."/>
            <person name="Brown A."/>
            <person name="Chapman S.B."/>
            <person name="Chen Z."/>
            <person name="Dunbar C."/>
            <person name="Freedman E."/>
            <person name="Gearin G."/>
            <person name="Gellesch M."/>
            <person name="Goldberg J."/>
            <person name="Griggs A."/>
            <person name="Gujja S."/>
            <person name="Heiman D."/>
            <person name="Howarth C."/>
            <person name="Larson L."/>
            <person name="Lui A."/>
            <person name="MacDonald P.J.P."/>
            <person name="Montmayeur A."/>
            <person name="Murphy C."/>
            <person name="Neiman D."/>
            <person name="Pearson M."/>
            <person name="Priest M."/>
            <person name="Roberts A."/>
            <person name="Saif S."/>
            <person name="Shea T."/>
            <person name="Shenoy N."/>
            <person name="Sisk P."/>
            <person name="Stolte C."/>
            <person name="Sykes S."/>
            <person name="Wortman J."/>
            <person name="Nusbaum C."/>
            <person name="Birren B."/>
        </authorList>
    </citation>
    <scope>NUCLEOTIDE SEQUENCE [LARGE SCALE GENOMIC DNA]</scope>
    <source>
        <strain evidence="2 3">YIT 12060</strain>
    </source>
</reference>
<keyword evidence="1" id="KW-0732">Signal</keyword>
<dbReference type="OrthoDB" id="1007629at2"/>
<dbReference type="HOGENOM" id="CLU_1243183_0_0_10"/>
<keyword evidence="3" id="KW-1185">Reference proteome</keyword>
<evidence type="ECO:0000256" key="1">
    <source>
        <dbReference type="SAM" id="SignalP"/>
    </source>
</evidence>
<dbReference type="PATRIC" id="fig|742725.3.peg.804"/>
<evidence type="ECO:0000313" key="3">
    <source>
        <dbReference type="Proteomes" id="UP000006008"/>
    </source>
</evidence>
<accession>G5H7V0</accession>
<sequence>MFAKFGFFLLLFTGLSQLLFSQNIDYQIYITTPGYTSVRSYSKADFEKVKHDFRVMNGPVTITDSLCNSGKTEVRMVIGLRKFSFFVTQETPIIRLVYDRNRRIFSGAGCNFVENENFKYTPPSFKGNSLVKLPEILLADINRTIEDRSLLKKDSATVFVIEADIDENGMIHRIVPLSDTLRQYSKVIIDQIYDKAVRGWQPAMRNGIPYRALAQMTFELTK</sequence>
<feature type="signal peptide" evidence="1">
    <location>
        <begin position="1"/>
        <end position="21"/>
    </location>
</feature>
<dbReference type="EMBL" id="ADLD01000009">
    <property type="protein sequence ID" value="EHB92549.1"/>
    <property type="molecule type" value="Genomic_DNA"/>
</dbReference>
<dbReference type="Proteomes" id="UP000006008">
    <property type="component" value="Unassembled WGS sequence"/>
</dbReference>
<dbReference type="GeneID" id="92816233"/>
<dbReference type="AlphaFoldDB" id="G5H7V0"/>
<evidence type="ECO:0000313" key="2">
    <source>
        <dbReference type="EMBL" id="EHB92549.1"/>
    </source>
</evidence>
<evidence type="ECO:0008006" key="4">
    <source>
        <dbReference type="Google" id="ProtNLM"/>
    </source>
</evidence>
<protein>
    <recommendedName>
        <fullName evidence="4">TonB C-terminal domain-containing protein</fullName>
    </recommendedName>
</protein>
<organism evidence="2 3">
    <name type="scientific">Alistipes indistinctus YIT 12060</name>
    <dbReference type="NCBI Taxonomy" id="742725"/>
    <lineage>
        <taxon>Bacteria</taxon>
        <taxon>Pseudomonadati</taxon>
        <taxon>Bacteroidota</taxon>
        <taxon>Bacteroidia</taxon>
        <taxon>Bacteroidales</taxon>
        <taxon>Rikenellaceae</taxon>
        <taxon>Alistipes</taxon>
    </lineage>
</organism>
<gene>
    <name evidence="2" type="ORF">HMPREF9450_00753</name>
</gene>
<comment type="caution">
    <text evidence="2">The sequence shown here is derived from an EMBL/GenBank/DDBJ whole genome shotgun (WGS) entry which is preliminary data.</text>
</comment>
<feature type="chain" id="PRO_5003477766" description="TonB C-terminal domain-containing protein" evidence="1">
    <location>
        <begin position="22"/>
        <end position="222"/>
    </location>
</feature>
<proteinExistence type="predicted"/>
<name>G5H7V0_9BACT</name>
<dbReference type="RefSeq" id="WP_009133559.1">
    <property type="nucleotide sequence ID" value="NZ_CP102250.1"/>
</dbReference>